<accession>A0ABP9RI73</accession>
<proteinExistence type="inferred from homology"/>
<comment type="subunit">
    <text evidence="2">Homodimer.</text>
</comment>
<comment type="subcellular location">
    <subcellularLocation>
        <location evidence="2">Cytoplasm</location>
    </subcellularLocation>
</comment>
<feature type="domain" description="PhoU" evidence="3">
    <location>
        <begin position="18"/>
        <end position="102"/>
    </location>
</feature>
<protein>
    <recommendedName>
        <fullName evidence="2">Phosphate-specific transport system accessory protein PhoU</fullName>
    </recommendedName>
</protein>
<sequence>MREEYRADLASVGQTLVAMAEGVRSAMRRATEALLAADQTGAEEVVYGDAEINAYRSQVEDKVYDLLARQAPVASDLRQVVTAIHVAADLERMGDLADHVAKTCLRRLPNSAVPDELVPVVRDMARVADRISGKIAEILQSTDAKRAAELERDDDEMDELNKQLFGLLLGTAWRHGVEAAIDGALLARWYERFADHAVNAGEQIVYLVTGEAPAQTA</sequence>
<dbReference type="InterPro" id="IPR028366">
    <property type="entry name" value="PhoU"/>
</dbReference>
<keyword evidence="2" id="KW-0963">Cytoplasm</keyword>
<feature type="domain" description="PhoU" evidence="3">
    <location>
        <begin position="121"/>
        <end position="203"/>
    </location>
</feature>
<dbReference type="Proteomes" id="UP001501570">
    <property type="component" value="Unassembled WGS sequence"/>
</dbReference>
<evidence type="ECO:0000313" key="4">
    <source>
        <dbReference type="EMBL" id="GAA5177842.1"/>
    </source>
</evidence>
<dbReference type="PIRSF" id="PIRSF003107">
    <property type="entry name" value="PhoU"/>
    <property type="match status" value="1"/>
</dbReference>
<dbReference type="Pfam" id="PF01895">
    <property type="entry name" value="PhoU"/>
    <property type="match status" value="2"/>
</dbReference>
<comment type="caution">
    <text evidence="4">The sequence shown here is derived from an EMBL/GenBank/DDBJ whole genome shotgun (WGS) entry which is preliminary data.</text>
</comment>
<dbReference type="Gene3D" id="1.20.58.220">
    <property type="entry name" value="Phosphate transport system protein phou homolog 2, domain 2"/>
    <property type="match status" value="1"/>
</dbReference>
<dbReference type="NCBIfam" id="TIGR02135">
    <property type="entry name" value="phoU_full"/>
    <property type="match status" value="1"/>
</dbReference>
<dbReference type="PANTHER" id="PTHR42930:SF3">
    <property type="entry name" value="PHOSPHATE-SPECIFIC TRANSPORT SYSTEM ACCESSORY PROTEIN PHOU"/>
    <property type="match status" value="1"/>
</dbReference>
<reference evidence="5" key="1">
    <citation type="journal article" date="2019" name="Int. J. Syst. Evol. Microbiol.">
        <title>The Global Catalogue of Microorganisms (GCM) 10K type strain sequencing project: providing services to taxonomists for standard genome sequencing and annotation.</title>
        <authorList>
            <consortium name="The Broad Institute Genomics Platform"/>
            <consortium name="The Broad Institute Genome Sequencing Center for Infectious Disease"/>
            <person name="Wu L."/>
            <person name="Ma J."/>
        </authorList>
    </citation>
    <scope>NUCLEOTIDE SEQUENCE [LARGE SCALE GENOMIC DNA]</scope>
    <source>
        <strain evidence="5">JCM 18304</strain>
    </source>
</reference>
<evidence type="ECO:0000256" key="1">
    <source>
        <dbReference type="ARBA" id="ARBA00022592"/>
    </source>
</evidence>
<dbReference type="InterPro" id="IPR026022">
    <property type="entry name" value="PhoU_dom"/>
</dbReference>
<name>A0ABP9RI73_9ACTN</name>
<dbReference type="InterPro" id="IPR038078">
    <property type="entry name" value="PhoU-like_sf"/>
</dbReference>
<dbReference type="RefSeq" id="WP_345625366.1">
    <property type="nucleotide sequence ID" value="NZ_BAABJQ010000001.1"/>
</dbReference>
<evidence type="ECO:0000313" key="5">
    <source>
        <dbReference type="Proteomes" id="UP001501570"/>
    </source>
</evidence>
<dbReference type="PANTHER" id="PTHR42930">
    <property type="entry name" value="PHOSPHATE-SPECIFIC TRANSPORT SYSTEM ACCESSORY PROTEIN PHOU"/>
    <property type="match status" value="1"/>
</dbReference>
<dbReference type="EMBL" id="BAABJQ010000001">
    <property type="protein sequence ID" value="GAA5177842.1"/>
    <property type="molecule type" value="Genomic_DNA"/>
</dbReference>
<keyword evidence="1 2" id="KW-0592">Phosphate transport</keyword>
<evidence type="ECO:0000256" key="2">
    <source>
        <dbReference type="PIRNR" id="PIRNR003107"/>
    </source>
</evidence>
<keyword evidence="2" id="KW-0813">Transport</keyword>
<keyword evidence="5" id="KW-1185">Reference proteome</keyword>
<organism evidence="4 5">
    <name type="scientific">Rugosimonospora acidiphila</name>
    <dbReference type="NCBI Taxonomy" id="556531"/>
    <lineage>
        <taxon>Bacteria</taxon>
        <taxon>Bacillati</taxon>
        <taxon>Actinomycetota</taxon>
        <taxon>Actinomycetes</taxon>
        <taxon>Micromonosporales</taxon>
        <taxon>Micromonosporaceae</taxon>
        <taxon>Rugosimonospora</taxon>
    </lineage>
</organism>
<dbReference type="SUPFAM" id="SSF109755">
    <property type="entry name" value="PhoU-like"/>
    <property type="match status" value="1"/>
</dbReference>
<comment type="similarity">
    <text evidence="2">Belongs to the PhoU family.</text>
</comment>
<evidence type="ECO:0000259" key="3">
    <source>
        <dbReference type="Pfam" id="PF01895"/>
    </source>
</evidence>
<gene>
    <name evidence="4" type="primary">phoU</name>
    <name evidence="4" type="ORF">GCM10023322_03530</name>
</gene>
<comment type="function">
    <text evidence="2">Plays a role in the regulation of phosphate uptake.</text>
</comment>